<keyword evidence="3" id="KW-1185">Reference proteome</keyword>
<accession>A0ABR3FLZ8</accession>
<proteinExistence type="predicted"/>
<reference evidence="2 3" key="1">
    <citation type="submission" date="2024-02" db="EMBL/GenBank/DDBJ databases">
        <title>A draft genome for the cacao thread blight pathogen Marasmius crinis-equi.</title>
        <authorList>
            <person name="Cohen S.P."/>
            <person name="Baruah I.K."/>
            <person name="Amoako-Attah I."/>
            <person name="Bukari Y."/>
            <person name="Meinhardt L.W."/>
            <person name="Bailey B.A."/>
        </authorList>
    </citation>
    <scope>NUCLEOTIDE SEQUENCE [LARGE SCALE GENOMIC DNA]</scope>
    <source>
        <strain evidence="2 3">GH-76</strain>
    </source>
</reference>
<organism evidence="2 3">
    <name type="scientific">Marasmius crinis-equi</name>
    <dbReference type="NCBI Taxonomy" id="585013"/>
    <lineage>
        <taxon>Eukaryota</taxon>
        <taxon>Fungi</taxon>
        <taxon>Dikarya</taxon>
        <taxon>Basidiomycota</taxon>
        <taxon>Agaricomycotina</taxon>
        <taxon>Agaricomycetes</taxon>
        <taxon>Agaricomycetidae</taxon>
        <taxon>Agaricales</taxon>
        <taxon>Marasmiineae</taxon>
        <taxon>Marasmiaceae</taxon>
        <taxon>Marasmius</taxon>
    </lineage>
</organism>
<evidence type="ECO:0000313" key="2">
    <source>
        <dbReference type="EMBL" id="KAL0576246.1"/>
    </source>
</evidence>
<dbReference type="Proteomes" id="UP001465976">
    <property type="component" value="Unassembled WGS sequence"/>
</dbReference>
<name>A0ABR3FLZ8_9AGAR</name>
<feature type="region of interest" description="Disordered" evidence="1">
    <location>
        <begin position="426"/>
        <end position="445"/>
    </location>
</feature>
<protein>
    <submittedName>
        <fullName evidence="2">Uncharacterized protein</fullName>
    </submittedName>
</protein>
<gene>
    <name evidence="2" type="ORF">V5O48_005728</name>
</gene>
<sequence>MHSVLEVTDSEIRLLHASFTDFLRDQSRSGDFYIDSKHFESYTVTCVIRYLNKCMADLPKRPKHFFQYHEDSLPCLVWNRWHQFCEMVAAPTEELLSELADLDIDAMFGALLHAVIENPKEDGWYSPWKALVYRFLVITHWLEKHPVVAPYDHLLSRFRASTKGFHLSPAKTTRALDAVLKLFWTWRSWDPEYAGGATREDLRQIILHRQDQINRHTLGGSDSSHTGSGAGCQGCIQTPFLGPSQYSSSVLYVTTNHPFTILAPFFINHISSSLSSQAIAVLLAPGSNSKSLLSLSDPSPALLPVLSPVVPDILKYREEGWGLEDLLCQFLTWLKLFPEEHDADIKTLLTPIREWTLRTDGEYRDENRYRRYEELHSLLSELDGSQHGTDDWSFGESGDSDDSDSFSQEVTVEADKTSVLNLCKRGSSTEEGYHIRNLSERDQEI</sequence>
<comment type="caution">
    <text evidence="2">The sequence shown here is derived from an EMBL/GenBank/DDBJ whole genome shotgun (WGS) entry which is preliminary data.</text>
</comment>
<feature type="compositionally biased region" description="Basic and acidic residues" evidence="1">
    <location>
        <begin position="427"/>
        <end position="445"/>
    </location>
</feature>
<evidence type="ECO:0000256" key="1">
    <source>
        <dbReference type="SAM" id="MobiDB-lite"/>
    </source>
</evidence>
<evidence type="ECO:0000313" key="3">
    <source>
        <dbReference type="Proteomes" id="UP001465976"/>
    </source>
</evidence>
<dbReference type="EMBL" id="JBAHYK010000236">
    <property type="protein sequence ID" value="KAL0576246.1"/>
    <property type="molecule type" value="Genomic_DNA"/>
</dbReference>
<feature type="region of interest" description="Disordered" evidence="1">
    <location>
        <begin position="387"/>
        <end position="412"/>
    </location>
</feature>